<dbReference type="EMBL" id="CADEPI010000039">
    <property type="protein sequence ID" value="CAB3368661.1"/>
    <property type="molecule type" value="Genomic_DNA"/>
</dbReference>
<evidence type="ECO:0000313" key="3">
    <source>
        <dbReference type="Proteomes" id="UP000494165"/>
    </source>
</evidence>
<feature type="region of interest" description="Disordered" evidence="1">
    <location>
        <begin position="1"/>
        <end position="89"/>
    </location>
</feature>
<feature type="compositionally biased region" description="Basic and acidic residues" evidence="1">
    <location>
        <begin position="44"/>
        <end position="60"/>
    </location>
</feature>
<evidence type="ECO:0000256" key="1">
    <source>
        <dbReference type="SAM" id="MobiDB-lite"/>
    </source>
</evidence>
<organism evidence="2 3">
    <name type="scientific">Cloeon dipterum</name>
    <dbReference type="NCBI Taxonomy" id="197152"/>
    <lineage>
        <taxon>Eukaryota</taxon>
        <taxon>Metazoa</taxon>
        <taxon>Ecdysozoa</taxon>
        <taxon>Arthropoda</taxon>
        <taxon>Hexapoda</taxon>
        <taxon>Insecta</taxon>
        <taxon>Pterygota</taxon>
        <taxon>Palaeoptera</taxon>
        <taxon>Ephemeroptera</taxon>
        <taxon>Pisciforma</taxon>
        <taxon>Baetidae</taxon>
        <taxon>Cloeon</taxon>
    </lineage>
</organism>
<name>A0A8S1CKC2_9INSE</name>
<feature type="compositionally biased region" description="Polar residues" evidence="1">
    <location>
        <begin position="26"/>
        <end position="43"/>
    </location>
</feature>
<proteinExistence type="predicted"/>
<evidence type="ECO:0000313" key="2">
    <source>
        <dbReference type="EMBL" id="CAB3368661.1"/>
    </source>
</evidence>
<feature type="compositionally biased region" description="Low complexity" evidence="1">
    <location>
        <begin position="73"/>
        <end position="87"/>
    </location>
</feature>
<dbReference type="Proteomes" id="UP000494165">
    <property type="component" value="Unassembled WGS sequence"/>
</dbReference>
<accession>A0A8S1CKC2</accession>
<sequence>MGDDCGGDHATSSSINEPSCSHYGSAESSLHQPSCSNQQPTTSDNREDGIKHHSSADDVRSVIAASAKGSIQRSPVPSRRNSSSSNSTITNDYVVVPEVVEEHKVEKPNIMKSTTPPTPQIVPMPTVHNVVTFEDEIKKDTEWARKQKLKKKKEKNSKCCCS</sequence>
<gene>
    <name evidence="2" type="ORF">CLODIP_2_CD00864</name>
</gene>
<protein>
    <submittedName>
        <fullName evidence="2">Uncharacterized protein</fullName>
    </submittedName>
</protein>
<comment type="caution">
    <text evidence="2">The sequence shown here is derived from an EMBL/GenBank/DDBJ whole genome shotgun (WGS) entry which is preliminary data.</text>
</comment>
<dbReference type="AlphaFoldDB" id="A0A8S1CKC2"/>
<reference evidence="2 3" key="1">
    <citation type="submission" date="2020-04" db="EMBL/GenBank/DDBJ databases">
        <authorList>
            <person name="Alioto T."/>
            <person name="Alioto T."/>
            <person name="Gomez Garrido J."/>
        </authorList>
    </citation>
    <scope>NUCLEOTIDE SEQUENCE [LARGE SCALE GENOMIC DNA]</scope>
</reference>
<feature type="compositionally biased region" description="Polar residues" evidence="1">
    <location>
        <begin position="10"/>
        <end position="19"/>
    </location>
</feature>
<keyword evidence="3" id="KW-1185">Reference proteome</keyword>